<organism evidence="1 2">
    <name type="scientific">Gigaspora margarita</name>
    <dbReference type="NCBI Taxonomy" id="4874"/>
    <lineage>
        <taxon>Eukaryota</taxon>
        <taxon>Fungi</taxon>
        <taxon>Fungi incertae sedis</taxon>
        <taxon>Mucoromycota</taxon>
        <taxon>Glomeromycotina</taxon>
        <taxon>Glomeromycetes</taxon>
        <taxon>Diversisporales</taxon>
        <taxon>Gigasporaceae</taxon>
        <taxon>Gigaspora</taxon>
    </lineage>
</organism>
<name>A0A8H4EUN7_GIGMA</name>
<comment type="caution">
    <text evidence="1">The sequence shown here is derived from an EMBL/GenBank/DDBJ whole genome shotgun (WGS) entry which is preliminary data.</text>
</comment>
<protein>
    <submittedName>
        <fullName evidence="1">Uncharacterized protein</fullName>
    </submittedName>
</protein>
<accession>A0A8H4EUN7</accession>
<gene>
    <name evidence="1" type="ORF">F8M41_016543</name>
</gene>
<reference evidence="1 2" key="1">
    <citation type="journal article" date="2019" name="Environ. Microbiol.">
        <title>At the nexus of three kingdoms: the genome of the mycorrhizal fungus Gigaspora margarita provides insights into plant, endobacterial and fungal interactions.</title>
        <authorList>
            <person name="Venice F."/>
            <person name="Ghignone S."/>
            <person name="Salvioli di Fossalunga A."/>
            <person name="Amselem J."/>
            <person name="Novero M."/>
            <person name="Xianan X."/>
            <person name="Sedzielewska Toro K."/>
            <person name="Morin E."/>
            <person name="Lipzen A."/>
            <person name="Grigoriev I.V."/>
            <person name="Henrissat B."/>
            <person name="Martin F.M."/>
            <person name="Bonfante P."/>
        </authorList>
    </citation>
    <scope>NUCLEOTIDE SEQUENCE [LARGE SCALE GENOMIC DNA]</scope>
    <source>
        <strain evidence="1 2">BEG34</strain>
    </source>
</reference>
<proteinExistence type="predicted"/>
<sequence>MVNVDGIHPVGPCYKKGNGIKKEDKLEKGINERNESGGKGVRVEKMTIRFELEEKYETGEKELTIMEVVEVDYTSDTYVTHKSTIENKKVKPFEWYMRSAEDGFATEQFNPGGPYDQNGVSLKHACKS</sequence>
<keyword evidence="2" id="KW-1185">Reference proteome</keyword>
<evidence type="ECO:0000313" key="2">
    <source>
        <dbReference type="Proteomes" id="UP000439903"/>
    </source>
</evidence>
<dbReference type="EMBL" id="WTPW01000037">
    <property type="protein sequence ID" value="KAF0555928.1"/>
    <property type="molecule type" value="Genomic_DNA"/>
</dbReference>
<dbReference type="Proteomes" id="UP000439903">
    <property type="component" value="Unassembled WGS sequence"/>
</dbReference>
<evidence type="ECO:0000313" key="1">
    <source>
        <dbReference type="EMBL" id="KAF0555928.1"/>
    </source>
</evidence>
<dbReference type="AlphaFoldDB" id="A0A8H4EUN7"/>